<protein>
    <submittedName>
        <fullName evidence="1">Uncharacterized protein</fullName>
    </submittedName>
</protein>
<gene>
    <name evidence="1" type="ORF">C5167_024133</name>
</gene>
<name>A0A4Y7JRE5_PAPSO</name>
<dbReference type="EMBL" id="CM010719">
    <property type="protein sequence ID" value="RZC62378.1"/>
    <property type="molecule type" value="Genomic_DNA"/>
</dbReference>
<organism evidence="1 2">
    <name type="scientific">Papaver somniferum</name>
    <name type="common">Opium poppy</name>
    <dbReference type="NCBI Taxonomy" id="3469"/>
    <lineage>
        <taxon>Eukaryota</taxon>
        <taxon>Viridiplantae</taxon>
        <taxon>Streptophyta</taxon>
        <taxon>Embryophyta</taxon>
        <taxon>Tracheophyta</taxon>
        <taxon>Spermatophyta</taxon>
        <taxon>Magnoliopsida</taxon>
        <taxon>Ranunculales</taxon>
        <taxon>Papaveraceae</taxon>
        <taxon>Papaveroideae</taxon>
        <taxon>Papaver</taxon>
    </lineage>
</organism>
<dbReference type="Proteomes" id="UP000316621">
    <property type="component" value="Chromosome 5"/>
</dbReference>
<accession>A0A4Y7JRE5</accession>
<proteinExistence type="predicted"/>
<reference evidence="1 2" key="1">
    <citation type="journal article" date="2018" name="Science">
        <title>The opium poppy genome and morphinan production.</title>
        <authorList>
            <person name="Guo L."/>
            <person name="Winzer T."/>
            <person name="Yang X."/>
            <person name="Li Y."/>
            <person name="Ning Z."/>
            <person name="He Z."/>
            <person name="Teodor R."/>
            <person name="Lu Y."/>
            <person name="Bowser T.A."/>
            <person name="Graham I.A."/>
            <person name="Ye K."/>
        </authorList>
    </citation>
    <scope>NUCLEOTIDE SEQUENCE [LARGE SCALE GENOMIC DNA]</scope>
    <source>
        <strain evidence="2">cv. HN1</strain>
        <tissue evidence="1">Leaves</tissue>
    </source>
</reference>
<dbReference type="AlphaFoldDB" id="A0A4Y7JRE5"/>
<evidence type="ECO:0000313" key="2">
    <source>
        <dbReference type="Proteomes" id="UP000316621"/>
    </source>
</evidence>
<keyword evidence="2" id="KW-1185">Reference proteome</keyword>
<dbReference type="Gramene" id="RZC62378">
    <property type="protein sequence ID" value="RZC62378"/>
    <property type="gene ID" value="C5167_024133"/>
</dbReference>
<evidence type="ECO:0000313" key="1">
    <source>
        <dbReference type="EMBL" id="RZC62378.1"/>
    </source>
</evidence>
<sequence length="113" mass="12660">MVDKDVKSELIRQKEEKIVLLGTIHHSQNEFQDDNLKERKSSRSSSVKSLALCEESLDAGNGTPNILREDEKGLSEETVRMTELVGKEKEKYDKARDVCAANRNKIVASSGLL</sequence>